<evidence type="ECO:0000313" key="2">
    <source>
        <dbReference type="Proteomes" id="UP000503011"/>
    </source>
</evidence>
<gene>
    <name evidence="1" type="ORF">Psuf_009160</name>
</gene>
<dbReference type="Proteomes" id="UP000503011">
    <property type="component" value="Chromosome"/>
</dbReference>
<keyword evidence="2" id="KW-1185">Reference proteome</keyword>
<dbReference type="Pfam" id="PF12029">
    <property type="entry name" value="DUF3516"/>
    <property type="match status" value="1"/>
</dbReference>
<reference evidence="1 2" key="2">
    <citation type="submission" date="2020-03" db="EMBL/GenBank/DDBJ databases">
        <authorList>
            <person name="Ichikawa N."/>
            <person name="Kimura A."/>
            <person name="Kitahashi Y."/>
            <person name="Uohara A."/>
        </authorList>
    </citation>
    <scope>NUCLEOTIDE SEQUENCE [LARGE SCALE GENOMIC DNA]</scope>
    <source>
        <strain evidence="1 2">NBRC 105367</strain>
    </source>
</reference>
<organism evidence="1 2">
    <name type="scientific">Phytohabitans suffuscus</name>
    <dbReference type="NCBI Taxonomy" id="624315"/>
    <lineage>
        <taxon>Bacteria</taxon>
        <taxon>Bacillati</taxon>
        <taxon>Actinomycetota</taxon>
        <taxon>Actinomycetes</taxon>
        <taxon>Micromonosporales</taxon>
        <taxon>Micromonosporaceae</taxon>
    </lineage>
</organism>
<reference evidence="1 2" key="1">
    <citation type="submission" date="2020-03" db="EMBL/GenBank/DDBJ databases">
        <title>Whole genome shotgun sequence of Phytohabitans suffuscus NBRC 105367.</title>
        <authorList>
            <person name="Komaki H."/>
            <person name="Tamura T."/>
        </authorList>
    </citation>
    <scope>NUCLEOTIDE SEQUENCE [LARGE SCALE GENOMIC DNA]</scope>
    <source>
        <strain evidence="1 2">NBRC 105367</strain>
    </source>
</reference>
<dbReference type="InterPro" id="IPR021904">
    <property type="entry name" value="DUF3516"/>
</dbReference>
<dbReference type="EMBL" id="AP022871">
    <property type="protein sequence ID" value="BCB83603.1"/>
    <property type="molecule type" value="Genomic_DNA"/>
</dbReference>
<dbReference type="KEGG" id="psuu:Psuf_009160"/>
<dbReference type="AlphaFoldDB" id="A0A6F8YC44"/>
<proteinExistence type="predicted"/>
<name>A0A6F8YC44_9ACTN</name>
<protein>
    <submittedName>
        <fullName evidence="1">Uncharacterized protein</fullName>
    </submittedName>
</protein>
<accession>A0A6F8YC44</accession>
<evidence type="ECO:0000313" key="1">
    <source>
        <dbReference type="EMBL" id="BCB83603.1"/>
    </source>
</evidence>
<sequence length="51" mass="5526">MIDQGRDRWTVRQILDDPAGHHDWAVTAEIDLAESDELGAAAVHITSVGDA</sequence>